<evidence type="ECO:0000256" key="1">
    <source>
        <dbReference type="SAM" id="MobiDB-lite"/>
    </source>
</evidence>
<dbReference type="SMART" id="SM00160">
    <property type="entry name" value="RanBD"/>
    <property type="match status" value="1"/>
</dbReference>
<proteinExistence type="predicted"/>
<name>W7HM15_9PEZI</name>
<feature type="domain" description="RanBD1" evidence="2">
    <location>
        <begin position="492"/>
        <end position="668"/>
    </location>
</feature>
<feature type="compositionally biased region" description="Low complexity" evidence="1">
    <location>
        <begin position="50"/>
        <end position="63"/>
    </location>
</feature>
<dbReference type="InterPro" id="IPR000156">
    <property type="entry name" value="Ran_bind_dom"/>
</dbReference>
<feature type="compositionally biased region" description="Basic and acidic residues" evidence="1">
    <location>
        <begin position="119"/>
        <end position="142"/>
    </location>
</feature>
<feature type="compositionally biased region" description="Basic and acidic residues" evidence="1">
    <location>
        <begin position="606"/>
        <end position="628"/>
    </location>
</feature>
<dbReference type="CDD" id="cd00835">
    <property type="entry name" value="RanBD_family"/>
    <property type="match status" value="1"/>
</dbReference>
<feature type="region of interest" description="Disordered" evidence="1">
    <location>
        <begin position="1"/>
        <end position="168"/>
    </location>
</feature>
<feature type="region of interest" description="Disordered" evidence="1">
    <location>
        <begin position="450"/>
        <end position="487"/>
    </location>
</feature>
<dbReference type="EMBL" id="KI966446">
    <property type="protein sequence ID" value="EWC44134.1"/>
    <property type="molecule type" value="Genomic_DNA"/>
</dbReference>
<keyword evidence="4" id="KW-1185">Reference proteome</keyword>
<dbReference type="PROSITE" id="PS50196">
    <property type="entry name" value="RANBD1"/>
    <property type="match status" value="1"/>
</dbReference>
<dbReference type="Gene3D" id="2.30.29.30">
    <property type="entry name" value="Pleckstrin-homology domain (PH domain)/Phosphotyrosine-binding domain (PTB)"/>
    <property type="match status" value="1"/>
</dbReference>
<dbReference type="AlphaFoldDB" id="W7HM15"/>
<dbReference type="Proteomes" id="UP000024837">
    <property type="component" value="Unassembled WGS sequence"/>
</dbReference>
<accession>W7HM15</accession>
<sequence length="668" mass="70926">MVSTRSSKEASPVLPPQDSGTQAESSSSSQTRSPTGRSSASGKKRRRATRLSSPQSPSSGGESPKSDSSAREKMRRTKIEESTESGASQMTGSSQDTNDEMIGVQIGEVSPGAKGRKRVHDEIASSSKDSKTPNPEPEERSPSRAANGEPLEKKIREPRPPPRDADETCMFAPIPKEIEEAAYLVTHDGHPPSEDEACLSENGYNLLPVPKDPVSVAAGDRAGSVVAKSLSQQSGNDAITDDCSNNDRQDEWTSNSSAPREESPLTDYEVLVSESKLTGETITVAALESPVESKQPSSPVAENGSEPLKEAPKLSGFSNASTVIPFGSHAPQTTETKTENVGQLGDSLFTESKFSSFAKVTSAFGVSPAPLGPSPFAAPPTGSDNVFSRLSSTTTQPIFSAPSGPNVFAAMSGNTGATGFGASASAFGSGTSIFGNSSMKPLPKAQPLEGIKAQDKADASESHDSESVGDDGVSADATDTNGLDNTKVSTLLPPKVTIKSGEEEYDVVFQARAKLFEFSSGAWKERGIGTIKVLTPKPDEDLEPTEHGEPLKKPTVGRIVMRQEGVGRLILNTNMFKDMLLSSGKQMSENTIRFMAVNSVAFTETQDEKDKEDTEKKVEDADTEKNDKASQPQLATALKPALKSYLLRFKSPDLVKGYREHVTENCPA</sequence>
<dbReference type="PANTHER" id="PTHR23138">
    <property type="entry name" value="RAN BINDING PROTEIN"/>
    <property type="match status" value="1"/>
</dbReference>
<dbReference type="SUPFAM" id="SSF50729">
    <property type="entry name" value="PH domain-like"/>
    <property type="match status" value="1"/>
</dbReference>
<protein>
    <recommendedName>
        <fullName evidence="2">RanBD1 domain-containing protein</fullName>
    </recommendedName>
</protein>
<dbReference type="HOGENOM" id="CLU_412199_0_0_1"/>
<evidence type="ECO:0000259" key="2">
    <source>
        <dbReference type="PROSITE" id="PS50196"/>
    </source>
</evidence>
<feature type="compositionally biased region" description="Basic and acidic residues" evidence="1">
    <location>
        <begin position="150"/>
        <end position="166"/>
    </location>
</feature>
<evidence type="ECO:0000313" key="3">
    <source>
        <dbReference type="EMBL" id="EWC44134.1"/>
    </source>
</evidence>
<feature type="region of interest" description="Disordered" evidence="1">
    <location>
        <begin position="228"/>
        <end position="266"/>
    </location>
</feature>
<feature type="compositionally biased region" description="Low complexity" evidence="1">
    <location>
        <begin position="19"/>
        <end position="41"/>
    </location>
</feature>
<dbReference type="InterPro" id="IPR011993">
    <property type="entry name" value="PH-like_dom_sf"/>
</dbReference>
<organism evidence="3 4">
    <name type="scientific">Drechslerella stenobrocha 248</name>
    <dbReference type="NCBI Taxonomy" id="1043628"/>
    <lineage>
        <taxon>Eukaryota</taxon>
        <taxon>Fungi</taxon>
        <taxon>Dikarya</taxon>
        <taxon>Ascomycota</taxon>
        <taxon>Pezizomycotina</taxon>
        <taxon>Orbiliomycetes</taxon>
        <taxon>Orbiliales</taxon>
        <taxon>Orbiliaceae</taxon>
        <taxon>Drechslerella</taxon>
    </lineage>
</organism>
<dbReference type="Pfam" id="PF00638">
    <property type="entry name" value="Ran_BP1"/>
    <property type="match status" value="1"/>
</dbReference>
<reference evidence="3 4" key="1">
    <citation type="submission" date="2013-05" db="EMBL/GenBank/DDBJ databases">
        <title>Drechslerella stenobrocha genome reveals carnivorous origination and mechanical trapping mechanism of predatory fungi.</title>
        <authorList>
            <person name="Liu X."/>
            <person name="Zhang W."/>
            <person name="Liu K."/>
        </authorList>
    </citation>
    <scope>NUCLEOTIDE SEQUENCE [LARGE SCALE GENOMIC DNA]</scope>
    <source>
        <strain evidence="3 4">248</strain>
    </source>
</reference>
<dbReference type="OrthoDB" id="411251at2759"/>
<feature type="compositionally biased region" description="Basic and acidic residues" evidence="1">
    <location>
        <begin position="452"/>
        <end position="466"/>
    </location>
</feature>
<feature type="region of interest" description="Disordered" evidence="1">
    <location>
        <begin position="604"/>
        <end position="635"/>
    </location>
</feature>
<gene>
    <name evidence="3" type="ORF">DRE_07191</name>
</gene>
<evidence type="ECO:0000313" key="4">
    <source>
        <dbReference type="Proteomes" id="UP000024837"/>
    </source>
</evidence>
<feature type="region of interest" description="Disordered" evidence="1">
    <location>
        <begin position="286"/>
        <end position="316"/>
    </location>
</feature>
<feature type="compositionally biased region" description="Polar residues" evidence="1">
    <location>
        <begin position="84"/>
        <end position="96"/>
    </location>
</feature>
<dbReference type="InterPro" id="IPR045255">
    <property type="entry name" value="RanBP1-like"/>
</dbReference>
<feature type="compositionally biased region" description="Basic and acidic residues" evidence="1">
    <location>
        <begin position="64"/>
        <end position="81"/>
    </location>
</feature>
<feature type="compositionally biased region" description="Polar residues" evidence="1">
    <location>
        <begin position="477"/>
        <end position="487"/>
    </location>
</feature>